<gene>
    <name evidence="6" type="ORF">FN846DRAFT_785507</name>
    <name evidence="5" type="ORF">FN846DRAFT_785511</name>
</gene>
<evidence type="ECO:0000313" key="6">
    <source>
        <dbReference type="EMBL" id="KAA8895077.1"/>
    </source>
</evidence>
<comment type="similarity">
    <text evidence="1">Belongs to the cyclin family. Cyclin C subfamily.</text>
</comment>
<reference evidence="6 7" key="1">
    <citation type="submission" date="2019-09" db="EMBL/GenBank/DDBJ databases">
        <title>Draft genome of the ectomycorrhizal ascomycete Sphaerosporella brunnea.</title>
        <authorList>
            <consortium name="DOE Joint Genome Institute"/>
            <person name="Benucci G.M."/>
            <person name="Marozzi G."/>
            <person name="Antonielli L."/>
            <person name="Sanchez S."/>
            <person name="Marco P."/>
            <person name="Wang X."/>
            <person name="Falini L.B."/>
            <person name="Barry K."/>
            <person name="Haridas S."/>
            <person name="Lipzen A."/>
            <person name="Labutti K."/>
            <person name="Grigoriev I.V."/>
            <person name="Murat C."/>
            <person name="Martin F."/>
            <person name="Albertini E."/>
            <person name="Donnini D."/>
            <person name="Bonito G."/>
        </authorList>
    </citation>
    <scope>NUCLEOTIDE SEQUENCE [LARGE SCALE GENOMIC DNA]</scope>
    <source>
        <strain evidence="6 7">Sb_GMNB300</strain>
    </source>
</reference>
<dbReference type="FunCoup" id="A0A5J5EJ11">
    <property type="interactions" value="983"/>
</dbReference>
<dbReference type="CDD" id="cd20546">
    <property type="entry name" value="CYCLIN_SpCG1C_ScCTK2-like_rpt2"/>
    <property type="match status" value="1"/>
</dbReference>
<proteinExistence type="inferred from homology"/>
<evidence type="ECO:0000256" key="1">
    <source>
        <dbReference type="ARBA" id="ARBA00008638"/>
    </source>
</evidence>
<comment type="caution">
    <text evidence="6">The sequence shown here is derived from an EMBL/GenBank/DDBJ whole genome shotgun (WGS) entry which is preliminary data.</text>
</comment>
<evidence type="ECO:0000256" key="3">
    <source>
        <dbReference type="RuleBase" id="RU000383"/>
    </source>
</evidence>
<dbReference type="PANTHER" id="PTHR10026">
    <property type="entry name" value="CYCLIN"/>
    <property type="match status" value="1"/>
</dbReference>
<protein>
    <recommendedName>
        <fullName evidence="2">RNA polymerase II holoenzyme cyclin-like subunit</fullName>
    </recommendedName>
</protein>
<evidence type="ECO:0000313" key="5">
    <source>
        <dbReference type="EMBL" id="KAA8895076.1"/>
    </source>
</evidence>
<dbReference type="InterPro" id="IPR006671">
    <property type="entry name" value="Cyclin_N"/>
</dbReference>
<dbReference type="EMBL" id="VXIS01000289">
    <property type="protein sequence ID" value="KAA8895077.1"/>
    <property type="molecule type" value="Genomic_DNA"/>
</dbReference>
<organism evidence="6 7">
    <name type="scientific">Sphaerosporella brunnea</name>
    <dbReference type="NCBI Taxonomy" id="1250544"/>
    <lineage>
        <taxon>Eukaryota</taxon>
        <taxon>Fungi</taxon>
        <taxon>Dikarya</taxon>
        <taxon>Ascomycota</taxon>
        <taxon>Pezizomycotina</taxon>
        <taxon>Pezizomycetes</taxon>
        <taxon>Pezizales</taxon>
        <taxon>Pyronemataceae</taxon>
        <taxon>Sphaerosporella</taxon>
    </lineage>
</organism>
<accession>A0A5J5EJ11</accession>
<feature type="domain" description="Cyclin-like" evidence="4">
    <location>
        <begin position="59"/>
        <end position="148"/>
    </location>
</feature>
<dbReference type="SMART" id="SM00385">
    <property type="entry name" value="CYCLIN"/>
    <property type="match status" value="1"/>
</dbReference>
<evidence type="ECO:0000313" key="7">
    <source>
        <dbReference type="Proteomes" id="UP000326924"/>
    </source>
</evidence>
<dbReference type="Pfam" id="PF00134">
    <property type="entry name" value="Cyclin_N"/>
    <property type="match status" value="1"/>
</dbReference>
<dbReference type="SUPFAM" id="SSF47954">
    <property type="entry name" value="Cyclin-like"/>
    <property type="match status" value="2"/>
</dbReference>
<evidence type="ECO:0000259" key="4">
    <source>
        <dbReference type="SMART" id="SM00385"/>
    </source>
</evidence>
<dbReference type="GO" id="GO:0016538">
    <property type="term" value="F:cyclin-dependent protein serine/threonine kinase regulator activity"/>
    <property type="evidence" value="ECO:0007669"/>
    <property type="project" value="InterPro"/>
</dbReference>
<evidence type="ECO:0000256" key="2">
    <source>
        <dbReference type="ARBA" id="ARBA00014912"/>
    </source>
</evidence>
<dbReference type="PIRSF" id="PIRSF028758">
    <property type="entry name" value="Cyclin, C/H/G types"/>
    <property type="match status" value="1"/>
</dbReference>
<dbReference type="EMBL" id="VXIS01000289">
    <property type="protein sequence ID" value="KAA8895076.1"/>
    <property type="molecule type" value="Genomic_DNA"/>
</dbReference>
<dbReference type="Proteomes" id="UP000326924">
    <property type="component" value="Unassembled WGS sequence"/>
</dbReference>
<keyword evidence="7" id="KW-1185">Reference proteome</keyword>
<dbReference type="GO" id="GO:0006357">
    <property type="term" value="P:regulation of transcription by RNA polymerase II"/>
    <property type="evidence" value="ECO:0007669"/>
    <property type="project" value="InterPro"/>
</dbReference>
<dbReference type="InterPro" id="IPR013763">
    <property type="entry name" value="Cyclin-like_dom"/>
</dbReference>
<dbReference type="AlphaFoldDB" id="A0A5J5EJ11"/>
<dbReference type="InterPro" id="IPR036915">
    <property type="entry name" value="Cyclin-like_sf"/>
</dbReference>
<dbReference type="CDD" id="cd20513">
    <property type="entry name" value="CYCLIN_CCNC_rpt1"/>
    <property type="match status" value="1"/>
</dbReference>
<dbReference type="Gene3D" id="1.10.472.10">
    <property type="entry name" value="Cyclin-like"/>
    <property type="match status" value="2"/>
</dbReference>
<dbReference type="InterPro" id="IPR043198">
    <property type="entry name" value="Cyclin/Ssn8"/>
</dbReference>
<dbReference type="OrthoDB" id="10266018at2759"/>
<dbReference type="InParanoid" id="A0A5J5EJ11"/>
<sequence length="331" mass="37012">MAANYWSSSQRLHWQMSREKLAEIRHNLDAQDEKAVQAYPLPSYRQLSIFFNSRTACPSQLIRLGRRMQVRQQALATAQLYVRRFYTKVPIRDTNPFLVMATCLYLALKMEECPQHIRIVVSEARSCFSDIMPAYPEKLAECEFYVISELNSYLIVHHPYRTLQELTPILNLTSEDNSTSWQVINDSCVTDLPLIYPPHIIALTAIFLSVVLKSSPSQTSLHTTAAAAAAAAAAVATNPVANVPAIPANTGGDFNGGGASTNLSGNGQGQQQNRVGRLIEWYAESKVDMEAIIDCTQEIISLYEVWESLPPQAEKVFKEQLCKMVKQRGIS</sequence>
<name>A0A5J5EJ11_9PEZI</name>
<keyword evidence="3" id="KW-0195">Cyclin</keyword>